<keyword evidence="3" id="KW-1185">Reference proteome</keyword>
<name>A0A151B318_9CLOT</name>
<dbReference type="PANTHER" id="PTHR33434">
    <property type="entry name" value="DEGV DOMAIN-CONTAINING PROTEIN DR_1986-RELATED"/>
    <property type="match status" value="1"/>
</dbReference>
<evidence type="ECO:0000313" key="2">
    <source>
        <dbReference type="EMBL" id="KYH34173.1"/>
    </source>
</evidence>
<dbReference type="Pfam" id="PF02645">
    <property type="entry name" value="DegV"/>
    <property type="match status" value="1"/>
</dbReference>
<comment type="caution">
    <text evidence="2">The sequence shown here is derived from an EMBL/GenBank/DDBJ whole genome shotgun (WGS) entry which is preliminary data.</text>
</comment>
<organism evidence="2 3">
    <name type="scientific">Clostridium tepidiprofundi DSM 19306</name>
    <dbReference type="NCBI Taxonomy" id="1121338"/>
    <lineage>
        <taxon>Bacteria</taxon>
        <taxon>Bacillati</taxon>
        <taxon>Bacillota</taxon>
        <taxon>Clostridia</taxon>
        <taxon>Eubacteriales</taxon>
        <taxon>Clostridiaceae</taxon>
        <taxon>Clostridium</taxon>
    </lineage>
</organism>
<dbReference type="AlphaFoldDB" id="A0A151B318"/>
<dbReference type="PANTHER" id="PTHR33434:SF2">
    <property type="entry name" value="FATTY ACID-BINDING PROTEIN TM_1468"/>
    <property type="match status" value="1"/>
</dbReference>
<dbReference type="PATRIC" id="fig|1121338.3.peg.1939"/>
<keyword evidence="1" id="KW-0446">Lipid-binding</keyword>
<dbReference type="GO" id="GO:0008289">
    <property type="term" value="F:lipid binding"/>
    <property type="evidence" value="ECO:0007669"/>
    <property type="project" value="UniProtKB-KW"/>
</dbReference>
<accession>A0A151B318</accession>
<dbReference type="STRING" id="1121338.CLTEP_18870"/>
<dbReference type="Gene3D" id="3.30.1180.10">
    <property type="match status" value="1"/>
</dbReference>
<dbReference type="Gene3D" id="2.20.28.50">
    <property type="entry name" value="degv family protein"/>
    <property type="match status" value="1"/>
</dbReference>
<reference evidence="2 3" key="1">
    <citation type="submission" date="2016-02" db="EMBL/GenBank/DDBJ databases">
        <title>Genome sequence of Clostridium tepidiprofundi DSM 19306.</title>
        <authorList>
            <person name="Poehlein A."/>
            <person name="Daniel R."/>
        </authorList>
    </citation>
    <scope>NUCLEOTIDE SEQUENCE [LARGE SCALE GENOMIC DNA]</scope>
    <source>
        <strain evidence="2 3">DSM 19306</strain>
    </source>
</reference>
<evidence type="ECO:0000256" key="1">
    <source>
        <dbReference type="ARBA" id="ARBA00023121"/>
    </source>
</evidence>
<dbReference type="InterPro" id="IPR050270">
    <property type="entry name" value="DegV_domain_contain"/>
</dbReference>
<dbReference type="SUPFAM" id="SSF82549">
    <property type="entry name" value="DAK1/DegV-like"/>
    <property type="match status" value="1"/>
</dbReference>
<dbReference type="Gene3D" id="3.40.50.10440">
    <property type="entry name" value="Dihydroxyacetone kinase, domain 1"/>
    <property type="match status" value="1"/>
</dbReference>
<dbReference type="RefSeq" id="WP_066825858.1">
    <property type="nucleotide sequence ID" value="NZ_LTBA01000023.1"/>
</dbReference>
<gene>
    <name evidence="2" type="ORF">CLTEP_18870</name>
</gene>
<proteinExistence type="predicted"/>
<dbReference type="NCBIfam" id="TIGR00762">
    <property type="entry name" value="DegV"/>
    <property type="match status" value="1"/>
</dbReference>
<evidence type="ECO:0000313" key="3">
    <source>
        <dbReference type="Proteomes" id="UP000075531"/>
    </source>
</evidence>
<sequence length="288" mass="32014">MGIKIITDSTSYIPKEFWELFDITVISLSVIFEDETFKELEVDNDYFYNKLKNSTTMPTSSQPSIEELYNIFEKEIKNGNKIVAVFISSGVSGTYQSALLVKDMILENYPHAEIEVIDSKTICMQLGYAVLSAAKAAKSGNSMEEVVNSAKTVLKRSRFIFIPDTLEYLKRGGRIGEAQALIGKIMQIKPILTYSKGKVAILSKVRTKKKALMAIIDIMLNDVKEHGLNDIIVHHINDEDEAIKFAKIIEKKIGRSVEICDIGPIVGLHVGPGALGIAYTTQSDLCLE</sequence>
<dbReference type="OrthoDB" id="9780216at2"/>
<dbReference type="EMBL" id="LTBA01000023">
    <property type="protein sequence ID" value="KYH34173.1"/>
    <property type="molecule type" value="Genomic_DNA"/>
</dbReference>
<dbReference type="PROSITE" id="PS51482">
    <property type="entry name" value="DEGV"/>
    <property type="match status" value="1"/>
</dbReference>
<dbReference type="InterPro" id="IPR043168">
    <property type="entry name" value="DegV_C"/>
</dbReference>
<protein>
    <submittedName>
        <fullName evidence="2">DegV domain-containing protein</fullName>
    </submittedName>
</protein>
<dbReference type="InterPro" id="IPR003797">
    <property type="entry name" value="DegV"/>
</dbReference>
<dbReference type="Proteomes" id="UP000075531">
    <property type="component" value="Unassembled WGS sequence"/>
</dbReference>